<dbReference type="Pfam" id="PF00072">
    <property type="entry name" value="Response_reg"/>
    <property type="match status" value="1"/>
</dbReference>
<dbReference type="PANTHER" id="PTHR42713:SF3">
    <property type="entry name" value="TRANSCRIPTIONAL REGULATORY PROTEIN HPTR"/>
    <property type="match status" value="1"/>
</dbReference>
<feature type="domain" description="HTH araC/xylS-type" evidence="9">
    <location>
        <begin position="420"/>
        <end position="519"/>
    </location>
</feature>
<organism evidence="11 12">
    <name type="scientific">Cohnella cholangitidis</name>
    <dbReference type="NCBI Taxonomy" id="2598458"/>
    <lineage>
        <taxon>Bacteria</taxon>
        <taxon>Bacillati</taxon>
        <taxon>Bacillota</taxon>
        <taxon>Bacilli</taxon>
        <taxon>Bacillales</taxon>
        <taxon>Paenibacillaceae</taxon>
        <taxon>Cohnella</taxon>
    </lineage>
</organism>
<dbReference type="PRINTS" id="PR00032">
    <property type="entry name" value="HTHARAC"/>
</dbReference>
<dbReference type="Gene3D" id="3.40.50.2300">
    <property type="match status" value="1"/>
</dbReference>
<evidence type="ECO:0000313" key="12">
    <source>
        <dbReference type="Proteomes" id="UP000515679"/>
    </source>
</evidence>
<accession>A0A7G5BVH7</accession>
<reference evidence="11 12" key="1">
    <citation type="submission" date="2019-07" db="EMBL/GenBank/DDBJ databases">
        <authorList>
            <person name="Kim J.K."/>
            <person name="Cheong H.-M."/>
            <person name="Choi Y."/>
            <person name="Hwang K.J."/>
            <person name="Lee S."/>
            <person name="Choi C."/>
        </authorList>
    </citation>
    <scope>NUCLEOTIDE SEQUENCE [LARGE SCALE GENOMIC DNA]</scope>
    <source>
        <strain evidence="11 12">KS 22</strain>
    </source>
</reference>
<evidence type="ECO:0000256" key="4">
    <source>
        <dbReference type="ARBA" id="ARBA00023012"/>
    </source>
</evidence>
<keyword evidence="12" id="KW-1185">Reference proteome</keyword>
<dbReference type="InterPro" id="IPR011006">
    <property type="entry name" value="CheY-like_superfamily"/>
</dbReference>
<dbReference type="InterPro" id="IPR018062">
    <property type="entry name" value="HTH_AraC-typ_CS"/>
</dbReference>
<dbReference type="PROSITE" id="PS01124">
    <property type="entry name" value="HTH_ARAC_FAMILY_2"/>
    <property type="match status" value="1"/>
</dbReference>
<dbReference type="PROSITE" id="PS00041">
    <property type="entry name" value="HTH_ARAC_FAMILY_1"/>
    <property type="match status" value="1"/>
</dbReference>
<dbReference type="InterPro" id="IPR009057">
    <property type="entry name" value="Homeodomain-like_sf"/>
</dbReference>
<gene>
    <name evidence="11" type="ORF">FPL14_06860</name>
</gene>
<dbReference type="RefSeq" id="WP_182302318.1">
    <property type="nucleotide sequence ID" value="NZ_CP041969.1"/>
</dbReference>
<protein>
    <submittedName>
        <fullName evidence="11">Response regulator</fullName>
    </submittedName>
</protein>
<dbReference type="GO" id="GO:0003700">
    <property type="term" value="F:DNA-binding transcription factor activity"/>
    <property type="evidence" value="ECO:0007669"/>
    <property type="project" value="InterPro"/>
</dbReference>
<dbReference type="SMART" id="SM00342">
    <property type="entry name" value="HTH_ARAC"/>
    <property type="match status" value="1"/>
</dbReference>
<feature type="modified residue" description="4-aspartylphosphate" evidence="8">
    <location>
        <position position="54"/>
    </location>
</feature>
<dbReference type="PROSITE" id="PS50110">
    <property type="entry name" value="RESPONSE_REGULATORY"/>
    <property type="match status" value="1"/>
</dbReference>
<evidence type="ECO:0000259" key="9">
    <source>
        <dbReference type="PROSITE" id="PS01124"/>
    </source>
</evidence>
<dbReference type="KEGG" id="cchl:FPL14_06860"/>
<evidence type="ECO:0000256" key="5">
    <source>
        <dbReference type="ARBA" id="ARBA00023015"/>
    </source>
</evidence>
<keyword evidence="7" id="KW-0804">Transcription</keyword>
<proteinExistence type="predicted"/>
<evidence type="ECO:0000256" key="1">
    <source>
        <dbReference type="ARBA" id="ARBA00004496"/>
    </source>
</evidence>
<evidence type="ECO:0000256" key="3">
    <source>
        <dbReference type="ARBA" id="ARBA00022553"/>
    </source>
</evidence>
<keyword evidence="6" id="KW-0238">DNA-binding</keyword>
<name>A0A7G5BVH7_9BACL</name>
<evidence type="ECO:0000256" key="7">
    <source>
        <dbReference type="ARBA" id="ARBA00023163"/>
    </source>
</evidence>
<evidence type="ECO:0000256" key="6">
    <source>
        <dbReference type="ARBA" id="ARBA00023125"/>
    </source>
</evidence>
<feature type="domain" description="Response regulatory" evidence="10">
    <location>
        <begin position="2"/>
        <end position="119"/>
    </location>
</feature>
<dbReference type="CDD" id="cd17536">
    <property type="entry name" value="REC_YesN-like"/>
    <property type="match status" value="1"/>
</dbReference>
<dbReference type="SUPFAM" id="SSF46689">
    <property type="entry name" value="Homeodomain-like"/>
    <property type="match status" value="2"/>
</dbReference>
<evidence type="ECO:0000256" key="8">
    <source>
        <dbReference type="PROSITE-ProRule" id="PRU00169"/>
    </source>
</evidence>
<dbReference type="GO" id="GO:0005737">
    <property type="term" value="C:cytoplasm"/>
    <property type="evidence" value="ECO:0007669"/>
    <property type="project" value="UniProtKB-SubCell"/>
</dbReference>
<dbReference type="PANTHER" id="PTHR42713">
    <property type="entry name" value="HISTIDINE KINASE-RELATED"/>
    <property type="match status" value="1"/>
</dbReference>
<evidence type="ECO:0000259" key="10">
    <source>
        <dbReference type="PROSITE" id="PS50110"/>
    </source>
</evidence>
<dbReference type="GO" id="GO:0000160">
    <property type="term" value="P:phosphorelay signal transduction system"/>
    <property type="evidence" value="ECO:0007669"/>
    <property type="project" value="UniProtKB-KW"/>
</dbReference>
<dbReference type="Gene3D" id="1.10.10.60">
    <property type="entry name" value="Homeodomain-like"/>
    <property type="match status" value="2"/>
</dbReference>
<keyword evidence="5" id="KW-0805">Transcription regulation</keyword>
<dbReference type="Proteomes" id="UP000515679">
    <property type="component" value="Chromosome"/>
</dbReference>
<dbReference type="InterPro" id="IPR001789">
    <property type="entry name" value="Sig_transdc_resp-reg_receiver"/>
</dbReference>
<dbReference type="SUPFAM" id="SSF52172">
    <property type="entry name" value="CheY-like"/>
    <property type="match status" value="1"/>
</dbReference>
<dbReference type="GO" id="GO:0043565">
    <property type="term" value="F:sequence-specific DNA binding"/>
    <property type="evidence" value="ECO:0007669"/>
    <property type="project" value="InterPro"/>
</dbReference>
<keyword evidence="3 8" id="KW-0597">Phosphoprotein</keyword>
<dbReference type="Pfam" id="PF12833">
    <property type="entry name" value="HTH_18"/>
    <property type="match status" value="1"/>
</dbReference>
<dbReference type="InterPro" id="IPR051552">
    <property type="entry name" value="HptR"/>
</dbReference>
<evidence type="ECO:0000313" key="11">
    <source>
        <dbReference type="EMBL" id="QMV40961.1"/>
    </source>
</evidence>
<evidence type="ECO:0000256" key="2">
    <source>
        <dbReference type="ARBA" id="ARBA00022490"/>
    </source>
</evidence>
<dbReference type="AlphaFoldDB" id="A0A7G5BVH7"/>
<sequence>MKVLLVDDEPLTTESLERYIDWKGLGILEVRTASNGLEALELLPRFNPDVIVSDVRMPRMNGIEFATAARERYPDIKIIFLSGYSDKEYLKSAIHLKALSYVEKPVKLEELTSAIRESVYQCQAENANRTLTRSVIRHRILVKLIKESLSYEELRQQFGDHVPPFFRNSVRSMAIQLSGTPETESKLKETRHTEIADRLDELAGEMNGAVPFCGYADNDMLFFLMDADDVSASDFKEIARNLLFALNRLYGDNMSFSIGLGNPSSAQTSLTTSCLSAVEAVRSQFYFGTGLVFSEPPPETRSDPSAIAAKLYPDFRQALRTDNELEAGCLVDRLTADMRKERDPEISRVKNGFFKLLMILHEFAVEKGLTGTDTQQEEKFIWQEVGEISTLESLRDYVTANVQAVFSQFKEHTAVNARIGIVMQYIKEHYSDKDLTTRSIADNTYLSQNYMCALFKKETGKTVNEYITEVRLEKAKEFLKDRHVKLYEIALSIGITDPNYFSSMFKKSTGLTPSQYRERM</sequence>
<keyword evidence="2" id="KW-0963">Cytoplasm</keyword>
<dbReference type="InterPro" id="IPR018060">
    <property type="entry name" value="HTH_AraC"/>
</dbReference>
<dbReference type="EMBL" id="CP041969">
    <property type="protein sequence ID" value="QMV40961.1"/>
    <property type="molecule type" value="Genomic_DNA"/>
</dbReference>
<dbReference type="InterPro" id="IPR020449">
    <property type="entry name" value="Tscrpt_reg_AraC-type_HTH"/>
</dbReference>
<dbReference type="SMART" id="SM00448">
    <property type="entry name" value="REC"/>
    <property type="match status" value="1"/>
</dbReference>
<comment type="subcellular location">
    <subcellularLocation>
        <location evidence="1">Cytoplasm</location>
    </subcellularLocation>
</comment>
<keyword evidence="4" id="KW-0902">Two-component regulatory system</keyword>